<sequence>MLGIGQFSSSTLFSRAFDSTIVREDLLSQNEPRQLTALRQVLAFMTIGRDMSGHFSDVAPLCSSTNLTIKRLVYLYLMHNSHTQPQKAVLQAGAFVKDTINNSPLIRGAALRTMSSLLIPPMVDFVTAPLQRCLEDSDPYVRRIAAFGTLKLFYVAPNVCEETGLLEKLKKQLQDDNACVVASAVAAILELRQRNAPIALEEALVGNVSRLLEAASEATGWYQHYLIEGVAMAFKGNSLVLDLGKAKEIVDDVVPFLASFNVATVMSAIKVVTSFLLQTSALFAFPDLGEDGRNAEEHTSHLRDRYGPRLVGACISLLYGPCFEVRYAVFRNIRLLLKTSLNSFFKHHLSIFFVKYDDPIYIKLEKSELLLELADTEVGEIVLAEFATYVTDADEELVRKAVRSIGFLAAKVEPLAEQCVEKLLGLMDTGISHVVQDTAVVVQTVLRRYPNHFGRVVNKLCEVLDELKSPEAKAAVVWVIGDYAERVENAGDILEMSLETFHTQPEIVQLALLTAVVKIYLHSDAGQLECNTNFLQRVLLMVTHSPLPDVRDRAFMYWRLVSSDREAAKKLVLTLAKGTSFVMENTMEKHWLQSFLLEVGSLASVLHRPPHLIYDNEILLNENDEDEEDAKDNVREQFIPPAASVEGAAGTTGDNTVGVGPCIRDSGEAMHEALSADEGSGLEVRMGWSQFGNKLLLNCRFSLVPGEGYIRHSVIRALQINRNMYALGLAQECPVVELELGQKEPDMVQLMTNTNNEKSPVRDLLVAVNADPIGTRYFLAPPIPPVMLLLPAAGMDTDFFVQQFRQLSTPSWTMPTTLTPPQTDPTRYTSNALRLHGLNLVYTDKPHGSGFVLLFLSAETIAAQKLFMEVTIQGNTVVYLGVRCNDAQVSPVFGAYTLRALSSAETQ</sequence>
<protein>
    <recommendedName>
        <fullName evidence="6">AP complex subunit beta</fullName>
    </recommendedName>
</protein>
<keyword evidence="4 6" id="KW-0653">Protein transport</keyword>
<reference evidence="8 9" key="1">
    <citation type="journal article" date="2018" name="BMC Genomics">
        <title>Genomic comparison of Trypanosoma conorhini and Trypanosoma rangeli to Trypanosoma cruzi strains of high and low virulence.</title>
        <authorList>
            <person name="Bradwell K.R."/>
            <person name="Koparde V.N."/>
            <person name="Matveyev A.V."/>
            <person name="Serrano M.G."/>
            <person name="Alves J.M."/>
            <person name="Parikh H."/>
            <person name="Huang B."/>
            <person name="Lee V."/>
            <person name="Espinosa-Alvarez O."/>
            <person name="Ortiz P.A."/>
            <person name="Costa-Martins A.G."/>
            <person name="Teixeira M.M."/>
            <person name="Buck G.A."/>
        </authorList>
    </citation>
    <scope>NUCLEOTIDE SEQUENCE [LARGE SCALE GENOMIC DNA]</scope>
    <source>
        <strain evidence="8 9">AM80</strain>
    </source>
</reference>
<name>A0A3R7L5L0_TRYRA</name>
<evidence type="ECO:0000256" key="1">
    <source>
        <dbReference type="ARBA" id="ARBA00004308"/>
    </source>
</evidence>
<evidence type="ECO:0000256" key="3">
    <source>
        <dbReference type="ARBA" id="ARBA00022448"/>
    </source>
</evidence>
<dbReference type="InterPro" id="IPR016342">
    <property type="entry name" value="AP_complex_bsu_1_2_4"/>
</dbReference>
<evidence type="ECO:0000256" key="5">
    <source>
        <dbReference type="ARBA" id="ARBA00023136"/>
    </source>
</evidence>
<dbReference type="GeneID" id="40326934"/>
<evidence type="ECO:0000259" key="7">
    <source>
        <dbReference type="Pfam" id="PF01602"/>
    </source>
</evidence>
<dbReference type="VEuPathDB" id="TriTrypDB:TRSC58_00787"/>
<dbReference type="InterPro" id="IPR016024">
    <property type="entry name" value="ARM-type_fold"/>
</dbReference>
<dbReference type="Pfam" id="PF01602">
    <property type="entry name" value="Adaptin_N"/>
    <property type="match status" value="1"/>
</dbReference>
<evidence type="ECO:0000256" key="4">
    <source>
        <dbReference type="ARBA" id="ARBA00022927"/>
    </source>
</evidence>
<dbReference type="EMBL" id="MKGL01000073">
    <property type="protein sequence ID" value="RNF08089.1"/>
    <property type="molecule type" value="Genomic_DNA"/>
</dbReference>
<dbReference type="RefSeq" id="XP_029240202.1">
    <property type="nucleotide sequence ID" value="XM_029379986.1"/>
</dbReference>
<comment type="similarity">
    <text evidence="2 6">Belongs to the adaptor complexes large subunit family.</text>
</comment>
<organism evidence="8 9">
    <name type="scientific">Trypanosoma rangeli</name>
    <dbReference type="NCBI Taxonomy" id="5698"/>
    <lineage>
        <taxon>Eukaryota</taxon>
        <taxon>Discoba</taxon>
        <taxon>Euglenozoa</taxon>
        <taxon>Kinetoplastea</taxon>
        <taxon>Metakinetoplastina</taxon>
        <taxon>Trypanosomatida</taxon>
        <taxon>Trypanosomatidae</taxon>
        <taxon>Trypanosoma</taxon>
        <taxon>Herpetosoma</taxon>
    </lineage>
</organism>
<dbReference type="GO" id="GO:0030276">
    <property type="term" value="F:clathrin binding"/>
    <property type="evidence" value="ECO:0007669"/>
    <property type="project" value="InterPro"/>
</dbReference>
<gene>
    <name evidence="8" type="ORF">TraAM80_03001</name>
</gene>
<accession>A0A3R7L5L0</accession>
<dbReference type="Proteomes" id="UP000283634">
    <property type="component" value="Unassembled WGS sequence"/>
</dbReference>
<dbReference type="OrthoDB" id="10254310at2759"/>
<dbReference type="AlphaFoldDB" id="A0A3R7L5L0"/>
<keyword evidence="5 6" id="KW-0472">Membrane</keyword>
<dbReference type="InterPro" id="IPR026739">
    <property type="entry name" value="AP_beta"/>
</dbReference>
<dbReference type="GO" id="GO:0016192">
    <property type="term" value="P:vesicle-mediated transport"/>
    <property type="evidence" value="ECO:0007669"/>
    <property type="project" value="InterPro"/>
</dbReference>
<dbReference type="PIRSF" id="PIRSF002291">
    <property type="entry name" value="AP_complex_beta"/>
    <property type="match status" value="1"/>
</dbReference>
<evidence type="ECO:0000313" key="9">
    <source>
        <dbReference type="Proteomes" id="UP000283634"/>
    </source>
</evidence>
<comment type="caution">
    <text evidence="8">The sequence shown here is derived from an EMBL/GenBank/DDBJ whole genome shotgun (WGS) entry which is preliminary data.</text>
</comment>
<dbReference type="PANTHER" id="PTHR11134">
    <property type="entry name" value="ADAPTOR COMPLEX SUBUNIT BETA FAMILY MEMBER"/>
    <property type="match status" value="1"/>
</dbReference>
<dbReference type="GO" id="GO:0012505">
    <property type="term" value="C:endomembrane system"/>
    <property type="evidence" value="ECO:0007669"/>
    <property type="project" value="UniProtKB-SubCell"/>
</dbReference>
<dbReference type="InterPro" id="IPR011989">
    <property type="entry name" value="ARM-like"/>
</dbReference>
<dbReference type="GO" id="GO:0006886">
    <property type="term" value="P:intracellular protein transport"/>
    <property type="evidence" value="ECO:0007669"/>
    <property type="project" value="InterPro"/>
</dbReference>
<feature type="domain" description="Clathrin/coatomer adaptor adaptin-like N-terminal" evidence="7">
    <location>
        <begin position="29"/>
        <end position="564"/>
    </location>
</feature>
<evidence type="ECO:0000256" key="6">
    <source>
        <dbReference type="PIRNR" id="PIRNR002291"/>
    </source>
</evidence>
<evidence type="ECO:0000313" key="8">
    <source>
        <dbReference type="EMBL" id="RNF08089.1"/>
    </source>
</evidence>
<dbReference type="SUPFAM" id="SSF48371">
    <property type="entry name" value="ARM repeat"/>
    <property type="match status" value="1"/>
</dbReference>
<proteinExistence type="inferred from homology"/>
<dbReference type="OMA" id="QVEMMWS"/>
<dbReference type="InterPro" id="IPR002553">
    <property type="entry name" value="Clathrin/coatomer_adapt-like_N"/>
</dbReference>
<keyword evidence="9" id="KW-1185">Reference proteome</keyword>
<dbReference type="GO" id="GO:0030117">
    <property type="term" value="C:membrane coat"/>
    <property type="evidence" value="ECO:0007669"/>
    <property type="project" value="InterPro"/>
</dbReference>
<comment type="subcellular location">
    <subcellularLocation>
        <location evidence="1">Endomembrane system</location>
    </subcellularLocation>
</comment>
<keyword evidence="3 6" id="KW-0813">Transport</keyword>
<evidence type="ECO:0000256" key="2">
    <source>
        <dbReference type="ARBA" id="ARBA00006613"/>
    </source>
</evidence>
<dbReference type="Gene3D" id="1.25.10.10">
    <property type="entry name" value="Leucine-rich Repeat Variant"/>
    <property type="match status" value="1"/>
</dbReference>